<evidence type="ECO:0000313" key="3">
    <source>
        <dbReference type="Proteomes" id="UP000177698"/>
    </source>
</evidence>
<evidence type="ECO:0000313" key="2">
    <source>
        <dbReference type="EMBL" id="OGK41995.1"/>
    </source>
</evidence>
<dbReference type="EMBL" id="MGAG01000007">
    <property type="protein sequence ID" value="OGK41995.1"/>
    <property type="molecule type" value="Genomic_DNA"/>
</dbReference>
<dbReference type="PANTHER" id="PTHR45947:SF3">
    <property type="entry name" value="SULFOQUINOVOSYL TRANSFERASE SQD2"/>
    <property type="match status" value="1"/>
</dbReference>
<dbReference type="Proteomes" id="UP000177698">
    <property type="component" value="Unassembled WGS sequence"/>
</dbReference>
<evidence type="ECO:0000259" key="1">
    <source>
        <dbReference type="Pfam" id="PF00534"/>
    </source>
</evidence>
<feature type="domain" description="Glycosyl transferase family 1" evidence="1">
    <location>
        <begin position="223"/>
        <end position="379"/>
    </location>
</feature>
<dbReference type="InterPro" id="IPR001296">
    <property type="entry name" value="Glyco_trans_1"/>
</dbReference>
<dbReference type="SUPFAM" id="SSF53756">
    <property type="entry name" value="UDP-Glycosyltransferase/glycogen phosphorylase"/>
    <property type="match status" value="1"/>
</dbReference>
<dbReference type="Gene3D" id="3.40.50.2000">
    <property type="entry name" value="Glycogen Phosphorylase B"/>
    <property type="match status" value="2"/>
</dbReference>
<sequence>MLPFKKIAIVYDWIDKWGGVERVLLSLHELFPDADFFTSSYDPEKAVWASNLKINTSFIQKLPKFVRGNRPASLPFYPYAFESFDFTNYDLVISVTSAFAKSIITRPETLHICYLLTPTRFLWVNPFDYIRNSLVRSAVSPYVTKLREWDFVSAQRPDRMISISQTVADRCKKYYQRNSEIIYPPFDIEYWRRIKSELRKKSFRAKWRNLSPAIFDFDSLAGYFLIVSRLEPYKRVDVAIETFNSFVFGTSMQRPLQKRTILKNTTLIVAGEGSESNRLKQMANKNVLFLNNLSDHELAYLYSNAEAIIMPQEEDFGYVSLEAQFFGCPVIAYKQGGAGETVIEGKTGIFFAEQSRKSLQSALNRFNMIKYELKRSCKEFGLKSIARYDKKIFEDNFLRILNEKVKNKK</sequence>
<accession>A0A1F7IF57</accession>
<name>A0A1F7IF57_9BACT</name>
<comment type="caution">
    <text evidence="2">The sequence shown here is derived from an EMBL/GenBank/DDBJ whole genome shotgun (WGS) entry which is preliminary data.</text>
</comment>
<dbReference type="InterPro" id="IPR050194">
    <property type="entry name" value="Glycosyltransferase_grp1"/>
</dbReference>
<dbReference type="AlphaFoldDB" id="A0A1F7IF57"/>
<dbReference type="STRING" id="1802056.A2954_05290"/>
<proteinExistence type="predicted"/>
<protein>
    <recommendedName>
        <fullName evidence="1">Glycosyl transferase family 1 domain-containing protein</fullName>
    </recommendedName>
</protein>
<dbReference type="GO" id="GO:0016757">
    <property type="term" value="F:glycosyltransferase activity"/>
    <property type="evidence" value="ECO:0007669"/>
    <property type="project" value="InterPro"/>
</dbReference>
<organism evidence="2 3">
    <name type="scientific">Candidatus Roizmanbacteria bacterium RIFCSPLOWO2_01_FULL_37_12</name>
    <dbReference type="NCBI Taxonomy" id="1802056"/>
    <lineage>
        <taxon>Bacteria</taxon>
        <taxon>Candidatus Roizmaniibacteriota</taxon>
    </lineage>
</organism>
<reference evidence="2 3" key="1">
    <citation type="journal article" date="2016" name="Nat. Commun.">
        <title>Thousands of microbial genomes shed light on interconnected biogeochemical processes in an aquifer system.</title>
        <authorList>
            <person name="Anantharaman K."/>
            <person name="Brown C.T."/>
            <person name="Hug L.A."/>
            <person name="Sharon I."/>
            <person name="Castelle C.J."/>
            <person name="Probst A.J."/>
            <person name="Thomas B.C."/>
            <person name="Singh A."/>
            <person name="Wilkins M.J."/>
            <person name="Karaoz U."/>
            <person name="Brodie E.L."/>
            <person name="Williams K.H."/>
            <person name="Hubbard S.S."/>
            <person name="Banfield J.F."/>
        </authorList>
    </citation>
    <scope>NUCLEOTIDE SEQUENCE [LARGE SCALE GENOMIC DNA]</scope>
</reference>
<dbReference type="PANTHER" id="PTHR45947">
    <property type="entry name" value="SULFOQUINOVOSYL TRANSFERASE SQD2"/>
    <property type="match status" value="1"/>
</dbReference>
<dbReference type="Pfam" id="PF00534">
    <property type="entry name" value="Glycos_transf_1"/>
    <property type="match status" value="1"/>
</dbReference>
<gene>
    <name evidence="2" type="ORF">A2954_05290</name>
</gene>